<feature type="chain" id="PRO_5009264521" evidence="1">
    <location>
        <begin position="36"/>
        <end position="230"/>
    </location>
</feature>
<keyword evidence="2" id="KW-0378">Hydrolase</keyword>
<organism evidence="2 3">
    <name type="scientific">Halopseudomonas xinjiangensis</name>
    <dbReference type="NCBI Taxonomy" id="487184"/>
    <lineage>
        <taxon>Bacteria</taxon>
        <taxon>Pseudomonadati</taxon>
        <taxon>Pseudomonadota</taxon>
        <taxon>Gammaproteobacteria</taxon>
        <taxon>Pseudomonadales</taxon>
        <taxon>Pseudomonadaceae</taxon>
        <taxon>Halopseudomonas</taxon>
    </lineage>
</organism>
<evidence type="ECO:0000256" key="1">
    <source>
        <dbReference type="SAM" id="SignalP"/>
    </source>
</evidence>
<sequence>MANVIDRLARERSIMKTICSTLLLSSLACASVVMAAPPDVRVVGLFNDTAVVTVDGKRHMLRAGRPGPQGVELVTANSRSATLRVDGQLREFGLETDYSEAYTDREKVRVSIPRSAGGHYRTSGSVNGQGVSFMVDTGATSVAMNSDQARRLGVDYKLDGTPIKATTASGQVSGYRVSLARVKVGNIELSNVDGLVLEGAFPVEVLLGMSYLRRVRMEDQGTVLVLEQRF</sequence>
<dbReference type="GO" id="GO:0004190">
    <property type="term" value="F:aspartic-type endopeptidase activity"/>
    <property type="evidence" value="ECO:0007669"/>
    <property type="project" value="InterPro"/>
</dbReference>
<dbReference type="Pfam" id="PF13975">
    <property type="entry name" value="gag-asp_proteas"/>
    <property type="match status" value="1"/>
</dbReference>
<dbReference type="STRING" id="487184.SAMN05216421_2611"/>
<evidence type="ECO:0000313" key="3">
    <source>
        <dbReference type="Proteomes" id="UP000243207"/>
    </source>
</evidence>
<dbReference type="InterPro" id="IPR021109">
    <property type="entry name" value="Peptidase_aspartic_dom_sf"/>
</dbReference>
<dbReference type="PROSITE" id="PS51257">
    <property type="entry name" value="PROKAR_LIPOPROTEIN"/>
    <property type="match status" value="1"/>
</dbReference>
<keyword evidence="2" id="KW-0645">Protease</keyword>
<evidence type="ECO:0000313" key="2">
    <source>
        <dbReference type="EMBL" id="SDS97698.1"/>
    </source>
</evidence>
<protein>
    <submittedName>
        <fullName evidence="2">Aspartyl protease family protein</fullName>
    </submittedName>
</protein>
<dbReference type="EMBL" id="LT629736">
    <property type="protein sequence ID" value="SDS97698.1"/>
    <property type="molecule type" value="Genomic_DNA"/>
</dbReference>
<proteinExistence type="predicted"/>
<gene>
    <name evidence="2" type="ORF">SAMN05216421_2611</name>
</gene>
<dbReference type="NCBIfam" id="TIGR02281">
    <property type="entry name" value="clan_AA_DTGA"/>
    <property type="match status" value="1"/>
</dbReference>
<accession>A0A1H1WK51</accession>
<reference evidence="3" key="1">
    <citation type="submission" date="2016-10" db="EMBL/GenBank/DDBJ databases">
        <authorList>
            <person name="Varghese N."/>
            <person name="Submissions S."/>
        </authorList>
    </citation>
    <scope>NUCLEOTIDE SEQUENCE [LARGE SCALE GENOMIC DNA]</scope>
    <source>
        <strain evidence="3">NRRL B-51270</strain>
    </source>
</reference>
<dbReference type="InterPro" id="IPR001969">
    <property type="entry name" value="Aspartic_peptidase_AS"/>
</dbReference>
<keyword evidence="1" id="KW-0732">Signal</keyword>
<feature type="signal peptide" evidence="1">
    <location>
        <begin position="1"/>
        <end position="35"/>
    </location>
</feature>
<name>A0A1H1WK51_9GAMM</name>
<dbReference type="SUPFAM" id="SSF50630">
    <property type="entry name" value="Acid proteases"/>
    <property type="match status" value="1"/>
</dbReference>
<dbReference type="InterPro" id="IPR034122">
    <property type="entry name" value="Retropepsin-like_bacterial"/>
</dbReference>
<dbReference type="InterPro" id="IPR011969">
    <property type="entry name" value="Clan_AA_Asp_peptidase_C"/>
</dbReference>
<dbReference type="GO" id="GO:0006508">
    <property type="term" value="P:proteolysis"/>
    <property type="evidence" value="ECO:0007669"/>
    <property type="project" value="UniProtKB-KW"/>
</dbReference>
<dbReference type="Gene3D" id="2.40.70.10">
    <property type="entry name" value="Acid Proteases"/>
    <property type="match status" value="1"/>
</dbReference>
<dbReference type="AlphaFoldDB" id="A0A1H1WK51"/>
<keyword evidence="3" id="KW-1185">Reference proteome</keyword>
<dbReference type="PROSITE" id="PS00141">
    <property type="entry name" value="ASP_PROTEASE"/>
    <property type="match status" value="1"/>
</dbReference>
<dbReference type="Proteomes" id="UP000243207">
    <property type="component" value="Chromosome I"/>
</dbReference>
<dbReference type="CDD" id="cd05483">
    <property type="entry name" value="retropepsin_like_bacteria"/>
    <property type="match status" value="1"/>
</dbReference>